<evidence type="ECO:0000313" key="3">
    <source>
        <dbReference type="Proteomes" id="UP000587070"/>
    </source>
</evidence>
<protein>
    <submittedName>
        <fullName evidence="2">Uncharacterized protein</fullName>
    </submittedName>
</protein>
<keyword evidence="1" id="KW-0812">Transmembrane</keyword>
<evidence type="ECO:0000313" key="2">
    <source>
        <dbReference type="EMBL" id="MBB4248351.1"/>
    </source>
</evidence>
<feature type="transmembrane region" description="Helical" evidence="1">
    <location>
        <begin position="40"/>
        <end position="59"/>
    </location>
</feature>
<accession>A0A840GA49</accession>
<dbReference type="EMBL" id="JACIGE010000010">
    <property type="protein sequence ID" value="MBB4248351.1"/>
    <property type="molecule type" value="Genomic_DNA"/>
</dbReference>
<comment type="caution">
    <text evidence="2">The sequence shown here is derived from an EMBL/GenBank/DDBJ whole genome shotgun (WGS) entry which is preliminary data.</text>
</comment>
<evidence type="ECO:0000256" key="1">
    <source>
        <dbReference type="SAM" id="Phobius"/>
    </source>
</evidence>
<reference evidence="2 3" key="1">
    <citation type="submission" date="2020-08" db="EMBL/GenBank/DDBJ databases">
        <title>Genome sequencing of Purple Non-Sulfur Bacteria from various extreme environments.</title>
        <authorList>
            <person name="Mayer M."/>
        </authorList>
    </citation>
    <scope>NUCLEOTIDE SEQUENCE [LARGE SCALE GENOMIC DNA]</scope>
    <source>
        <strain evidence="2 3">2761</strain>
    </source>
</reference>
<keyword evidence="1" id="KW-1133">Transmembrane helix</keyword>
<keyword evidence="3" id="KW-1185">Reference proteome</keyword>
<feature type="transmembrane region" description="Helical" evidence="1">
    <location>
        <begin position="6"/>
        <end position="28"/>
    </location>
</feature>
<gene>
    <name evidence="2" type="ORF">GGD90_002743</name>
</gene>
<proteinExistence type="predicted"/>
<keyword evidence="1" id="KW-0472">Membrane</keyword>
<organism evidence="2 3">
    <name type="scientific">Rhodocyclus tenuis</name>
    <name type="common">Rhodospirillum tenue</name>
    <dbReference type="NCBI Taxonomy" id="1066"/>
    <lineage>
        <taxon>Bacteria</taxon>
        <taxon>Pseudomonadati</taxon>
        <taxon>Pseudomonadota</taxon>
        <taxon>Betaproteobacteria</taxon>
        <taxon>Rhodocyclales</taxon>
        <taxon>Rhodocyclaceae</taxon>
        <taxon>Rhodocyclus</taxon>
    </lineage>
</organism>
<dbReference type="Proteomes" id="UP000587070">
    <property type="component" value="Unassembled WGS sequence"/>
</dbReference>
<sequence>MSLPIFFSAVCMVCIAAAFAAACFEIAGEDALIGKTARQIGAFVLVLVIGAAFELGRAWS</sequence>
<dbReference type="RefSeq" id="WP_153117403.1">
    <property type="nucleotide sequence ID" value="NZ_JACIGE010000010.1"/>
</dbReference>
<dbReference type="AlphaFoldDB" id="A0A840GA49"/>
<name>A0A840GA49_RHOTE</name>